<comment type="caution">
    <text evidence="3">The sequence shown here is derived from an EMBL/GenBank/DDBJ whole genome shotgun (WGS) entry which is preliminary data.</text>
</comment>
<dbReference type="Pfam" id="PF14530">
    <property type="entry name" value="DUF4439"/>
    <property type="match status" value="1"/>
</dbReference>
<dbReference type="InterPro" id="IPR012347">
    <property type="entry name" value="Ferritin-like"/>
</dbReference>
<evidence type="ECO:0000259" key="2">
    <source>
        <dbReference type="Pfam" id="PF14530"/>
    </source>
</evidence>
<dbReference type="SUPFAM" id="SSF47240">
    <property type="entry name" value="Ferritin-like"/>
    <property type="match status" value="1"/>
</dbReference>
<dbReference type="Gene3D" id="1.20.1260.10">
    <property type="match status" value="1"/>
</dbReference>
<dbReference type="CDD" id="cd00657">
    <property type="entry name" value="Ferritin_like"/>
    <property type="match status" value="1"/>
</dbReference>
<protein>
    <recommendedName>
        <fullName evidence="2">DUF4439 domain-containing protein</fullName>
    </recommendedName>
</protein>
<dbReference type="AlphaFoldDB" id="A0A839XPE5"/>
<feature type="domain" description="DUF4439" evidence="2">
    <location>
        <begin position="175"/>
        <end position="310"/>
    </location>
</feature>
<reference evidence="3 4" key="1">
    <citation type="submission" date="2020-08" db="EMBL/GenBank/DDBJ databases">
        <title>Sequencing the genomes of 1000 actinobacteria strains.</title>
        <authorList>
            <person name="Klenk H.-P."/>
        </authorList>
    </citation>
    <scope>NUCLEOTIDE SEQUENCE [LARGE SCALE GENOMIC DNA]</scope>
    <source>
        <strain evidence="3 4">DSM 45267</strain>
    </source>
</reference>
<keyword evidence="1" id="KW-0732">Signal</keyword>
<evidence type="ECO:0000313" key="3">
    <source>
        <dbReference type="EMBL" id="MBB3665100.1"/>
    </source>
</evidence>
<dbReference type="RefSeq" id="WP_258935952.1">
    <property type="nucleotide sequence ID" value="NZ_JACIBS010000002.1"/>
</dbReference>
<dbReference type="EMBL" id="JACIBS010000002">
    <property type="protein sequence ID" value="MBB3665100.1"/>
    <property type="molecule type" value="Genomic_DNA"/>
</dbReference>
<name>A0A839XPE5_9PSEU</name>
<proteinExistence type="predicted"/>
<dbReference type="InterPro" id="IPR009078">
    <property type="entry name" value="Ferritin-like_SF"/>
</dbReference>
<sequence length="311" mass="31820">MTFRRPVSPPNRRAVLRGLALAVPAAVGLGTVAGCTDYDDSPDALLPLLDAAEADAQAARALGGSGAEQVAAVRSAHATALRREVDRLNRPRPTATSAQPATVAGAAELGQRLGDARTHAARLVPELPAYRAGLVGAVAAGCAAAQQLDEAFGAGQPGPLQRVSAGPLDEAAVGALQQALAGEHAAEWVYTTVTAFLPDSYDNGLTGGGEAHRDRRLACETLLRAAGVTPRAAEPAYSGEDPVSDQDSAVRLVIDAETDAIGAWHGVLERTEDPGLRDVATQALVGSATRCTSWRLDAGRTPAAIALPGRG</sequence>
<keyword evidence="4" id="KW-1185">Reference proteome</keyword>
<feature type="signal peptide" evidence="1">
    <location>
        <begin position="1"/>
        <end position="25"/>
    </location>
</feature>
<organism evidence="3 4">
    <name type="scientific">Prauserella sediminis</name>
    <dbReference type="NCBI Taxonomy" id="577680"/>
    <lineage>
        <taxon>Bacteria</taxon>
        <taxon>Bacillati</taxon>
        <taxon>Actinomycetota</taxon>
        <taxon>Actinomycetes</taxon>
        <taxon>Pseudonocardiales</taxon>
        <taxon>Pseudonocardiaceae</taxon>
        <taxon>Prauserella</taxon>
        <taxon>Prauserella salsuginis group</taxon>
    </lineage>
</organism>
<dbReference type="Proteomes" id="UP000564573">
    <property type="component" value="Unassembled WGS sequence"/>
</dbReference>
<gene>
    <name evidence="3" type="ORF">FB384_004051</name>
</gene>
<accession>A0A839XPE5</accession>
<dbReference type="InterPro" id="IPR029447">
    <property type="entry name" value="DUF4439"/>
</dbReference>
<evidence type="ECO:0000256" key="1">
    <source>
        <dbReference type="SAM" id="SignalP"/>
    </source>
</evidence>
<feature type="chain" id="PRO_5038386743" description="DUF4439 domain-containing protein" evidence="1">
    <location>
        <begin position="26"/>
        <end position="311"/>
    </location>
</feature>
<evidence type="ECO:0000313" key="4">
    <source>
        <dbReference type="Proteomes" id="UP000564573"/>
    </source>
</evidence>
<dbReference type="PROSITE" id="PS51257">
    <property type="entry name" value="PROKAR_LIPOPROTEIN"/>
    <property type="match status" value="1"/>
</dbReference>